<feature type="compositionally biased region" description="Low complexity" evidence="1">
    <location>
        <begin position="42"/>
        <end position="56"/>
    </location>
</feature>
<reference evidence="3" key="2">
    <citation type="submission" date="2023-06" db="EMBL/GenBank/DDBJ databases">
        <authorList>
            <consortium name="Lawrence Berkeley National Laboratory"/>
            <person name="Mondo S.J."/>
            <person name="Hensen N."/>
            <person name="Bonometti L."/>
            <person name="Westerberg I."/>
            <person name="Brannstrom I.O."/>
            <person name="Guillou S."/>
            <person name="Cros-Aarteil S."/>
            <person name="Calhoun S."/>
            <person name="Haridas S."/>
            <person name="Kuo A."/>
            <person name="Pangilinan J."/>
            <person name="Riley R."/>
            <person name="Labutti K."/>
            <person name="Andreopoulos B."/>
            <person name="Lipzen A."/>
            <person name="Chen C."/>
            <person name="Yanf M."/>
            <person name="Daum C."/>
            <person name="Ng V."/>
            <person name="Clum A."/>
            <person name="Steindorff A."/>
            <person name="Ohm R."/>
            <person name="Martin F."/>
            <person name="Silar P."/>
            <person name="Natvig D."/>
            <person name="Lalanne C."/>
            <person name="Gautier V."/>
            <person name="Ament-Velasquez S.L."/>
            <person name="Kruys A."/>
            <person name="Hutchinson M.I."/>
            <person name="Powell A.J."/>
            <person name="Barry K."/>
            <person name="Miller A.N."/>
            <person name="Grigoriev I.V."/>
            <person name="Debuchy R."/>
            <person name="Gladieux P."/>
            <person name="Thoren M.H."/>
            <person name="Johannesson H."/>
        </authorList>
    </citation>
    <scope>NUCLEOTIDE SEQUENCE</scope>
    <source>
        <strain evidence="3">CBS 333.67</strain>
    </source>
</reference>
<accession>A0AAJ0H367</accession>
<feature type="compositionally biased region" description="Low complexity" evidence="1">
    <location>
        <begin position="109"/>
        <end position="130"/>
    </location>
</feature>
<dbReference type="PANTHER" id="PTHR10993">
    <property type="entry name" value="OCTANOYLTRANSFERASE"/>
    <property type="match status" value="1"/>
</dbReference>
<keyword evidence="4" id="KW-1185">Reference proteome</keyword>
<dbReference type="Proteomes" id="UP001273166">
    <property type="component" value="Unassembled WGS sequence"/>
</dbReference>
<sequence>MRLRLRHLHLPSIHPHYIPYSLASRVQEHLRRQHLDFKDAQSHTSTSSSTGLLLPSSQPPPPTLISFTPSPIYTLGRRQTSPLTPSETARLTAPLQLPAPTPPPPPPSSSSSQGSSQGSSSSSEPASLLPVRLTHSPRGGLTTYHGPGQVVLWPVLDLKSRQHRQLTVRCWARALEDTTISTLGRVFRLAGFTTEDPGVWVSPSSSSSSSSPPTTTTRGRVGDDVGGGGGGDGGGGDVAKIAALGVHLRRHVTALGTAINVVMPGSGRGEGEGTTDERGNPWARIVACGLEGRGVTSVAGQLGGGVAEVDALLQRAGLEAGERGGRERGVAAAWAEELARRVEIAGGVEVVSAEETLALMEGLAARESDSAACEDWDERAGEEETAYLARIKELIGGR</sequence>
<evidence type="ECO:0000313" key="3">
    <source>
        <dbReference type="EMBL" id="KAK3310989.1"/>
    </source>
</evidence>
<feature type="region of interest" description="Disordered" evidence="1">
    <location>
        <begin position="94"/>
        <end position="146"/>
    </location>
</feature>
<feature type="region of interest" description="Disordered" evidence="1">
    <location>
        <begin position="37"/>
        <end position="70"/>
    </location>
</feature>
<evidence type="ECO:0000259" key="2">
    <source>
        <dbReference type="PROSITE" id="PS51733"/>
    </source>
</evidence>
<feature type="compositionally biased region" description="Gly residues" evidence="1">
    <location>
        <begin position="224"/>
        <end position="233"/>
    </location>
</feature>
<protein>
    <recommendedName>
        <fullName evidence="2">BPL/LPL catalytic domain-containing protein</fullName>
    </recommendedName>
</protein>
<dbReference type="PROSITE" id="PS51733">
    <property type="entry name" value="BPL_LPL_CATALYTIC"/>
    <property type="match status" value="1"/>
</dbReference>
<gene>
    <name evidence="3" type="ORF">B0T15DRAFT_499033</name>
</gene>
<dbReference type="Gene3D" id="3.30.930.10">
    <property type="entry name" value="Bira Bifunctional Protein, Domain 2"/>
    <property type="match status" value="1"/>
</dbReference>
<reference evidence="3" key="1">
    <citation type="journal article" date="2023" name="Mol. Phylogenet. Evol.">
        <title>Genome-scale phylogeny and comparative genomics of the fungal order Sordariales.</title>
        <authorList>
            <person name="Hensen N."/>
            <person name="Bonometti L."/>
            <person name="Westerberg I."/>
            <person name="Brannstrom I.O."/>
            <person name="Guillou S."/>
            <person name="Cros-Aarteil S."/>
            <person name="Calhoun S."/>
            <person name="Haridas S."/>
            <person name="Kuo A."/>
            <person name="Mondo S."/>
            <person name="Pangilinan J."/>
            <person name="Riley R."/>
            <person name="LaButti K."/>
            <person name="Andreopoulos B."/>
            <person name="Lipzen A."/>
            <person name="Chen C."/>
            <person name="Yan M."/>
            <person name="Daum C."/>
            <person name="Ng V."/>
            <person name="Clum A."/>
            <person name="Steindorff A."/>
            <person name="Ohm R.A."/>
            <person name="Martin F."/>
            <person name="Silar P."/>
            <person name="Natvig D.O."/>
            <person name="Lalanne C."/>
            <person name="Gautier V."/>
            <person name="Ament-Velasquez S.L."/>
            <person name="Kruys A."/>
            <person name="Hutchinson M.I."/>
            <person name="Powell A.J."/>
            <person name="Barry K."/>
            <person name="Miller A.N."/>
            <person name="Grigoriev I.V."/>
            <person name="Debuchy R."/>
            <person name="Gladieux P."/>
            <person name="Hiltunen Thoren M."/>
            <person name="Johannesson H."/>
        </authorList>
    </citation>
    <scope>NUCLEOTIDE SEQUENCE</scope>
    <source>
        <strain evidence="3">CBS 333.67</strain>
    </source>
</reference>
<dbReference type="AlphaFoldDB" id="A0AAJ0H367"/>
<evidence type="ECO:0000313" key="4">
    <source>
        <dbReference type="Proteomes" id="UP001273166"/>
    </source>
</evidence>
<dbReference type="SUPFAM" id="SSF55681">
    <property type="entry name" value="Class II aaRS and biotin synthetases"/>
    <property type="match status" value="1"/>
</dbReference>
<dbReference type="GO" id="GO:0033819">
    <property type="term" value="F:lipoyl(octanoyl) transferase activity"/>
    <property type="evidence" value="ECO:0007669"/>
    <property type="project" value="TreeGrafter"/>
</dbReference>
<comment type="caution">
    <text evidence="3">The sequence shown here is derived from an EMBL/GenBank/DDBJ whole genome shotgun (WGS) entry which is preliminary data.</text>
</comment>
<evidence type="ECO:0000256" key="1">
    <source>
        <dbReference type="SAM" id="MobiDB-lite"/>
    </source>
</evidence>
<feature type="compositionally biased region" description="Low complexity" evidence="1">
    <location>
        <begin position="197"/>
        <end position="219"/>
    </location>
</feature>
<name>A0AAJ0H367_9PEZI</name>
<organism evidence="3 4">
    <name type="scientific">Chaetomium strumarium</name>
    <dbReference type="NCBI Taxonomy" id="1170767"/>
    <lineage>
        <taxon>Eukaryota</taxon>
        <taxon>Fungi</taxon>
        <taxon>Dikarya</taxon>
        <taxon>Ascomycota</taxon>
        <taxon>Pezizomycotina</taxon>
        <taxon>Sordariomycetes</taxon>
        <taxon>Sordariomycetidae</taxon>
        <taxon>Sordariales</taxon>
        <taxon>Chaetomiaceae</taxon>
        <taxon>Chaetomium</taxon>
    </lineage>
</organism>
<feature type="region of interest" description="Disordered" evidence="1">
    <location>
        <begin position="197"/>
        <end position="233"/>
    </location>
</feature>
<dbReference type="GeneID" id="87886158"/>
<dbReference type="PANTHER" id="PTHR10993:SF7">
    <property type="entry name" value="LIPOYLTRANSFERASE 2, MITOCHONDRIAL-RELATED"/>
    <property type="match status" value="1"/>
</dbReference>
<dbReference type="GO" id="GO:0009249">
    <property type="term" value="P:protein lipoylation"/>
    <property type="evidence" value="ECO:0007669"/>
    <property type="project" value="TreeGrafter"/>
</dbReference>
<dbReference type="EMBL" id="JAUDZG010000001">
    <property type="protein sequence ID" value="KAK3310989.1"/>
    <property type="molecule type" value="Genomic_DNA"/>
</dbReference>
<dbReference type="RefSeq" id="XP_062726769.1">
    <property type="nucleotide sequence ID" value="XM_062867329.1"/>
</dbReference>
<feature type="compositionally biased region" description="Pro residues" evidence="1">
    <location>
        <begin position="97"/>
        <end position="108"/>
    </location>
</feature>
<proteinExistence type="predicted"/>
<dbReference type="InterPro" id="IPR045864">
    <property type="entry name" value="aa-tRNA-synth_II/BPL/LPL"/>
</dbReference>
<feature type="domain" description="BPL/LPL catalytic" evidence="2">
    <location>
        <begin position="58"/>
        <end position="328"/>
    </location>
</feature>
<dbReference type="InterPro" id="IPR004143">
    <property type="entry name" value="BPL_LPL_catalytic"/>
</dbReference>
<dbReference type="Pfam" id="PF21948">
    <property type="entry name" value="LplA-B_cat"/>
    <property type="match status" value="1"/>
</dbReference>